<comment type="caution">
    <text evidence="12">The sequence shown here is derived from an EMBL/GenBank/DDBJ whole genome shotgun (WGS) entry which is preliminary data.</text>
</comment>
<dbReference type="SUPFAM" id="SSF82199">
    <property type="entry name" value="SET domain"/>
    <property type="match status" value="1"/>
</dbReference>
<feature type="compositionally biased region" description="Basic and acidic residues" evidence="8">
    <location>
        <begin position="647"/>
        <end position="659"/>
    </location>
</feature>
<keyword evidence="13" id="KW-1185">Reference proteome</keyword>
<dbReference type="GO" id="GO:0032259">
    <property type="term" value="P:methylation"/>
    <property type="evidence" value="ECO:0007669"/>
    <property type="project" value="UniProtKB-KW"/>
</dbReference>
<dbReference type="SMART" id="SM00570">
    <property type="entry name" value="AWS"/>
    <property type="match status" value="1"/>
</dbReference>
<dbReference type="InterPro" id="IPR001214">
    <property type="entry name" value="SET_dom"/>
</dbReference>
<dbReference type="InterPro" id="IPR046341">
    <property type="entry name" value="SET_dom_sf"/>
</dbReference>
<evidence type="ECO:0000313" key="13">
    <source>
        <dbReference type="Proteomes" id="UP001174936"/>
    </source>
</evidence>
<dbReference type="GO" id="GO:0005694">
    <property type="term" value="C:chromosome"/>
    <property type="evidence" value="ECO:0007669"/>
    <property type="project" value="UniProtKB-SubCell"/>
</dbReference>
<feature type="compositionally biased region" description="Low complexity" evidence="8">
    <location>
        <begin position="809"/>
        <end position="836"/>
    </location>
</feature>
<evidence type="ECO:0000259" key="11">
    <source>
        <dbReference type="PROSITE" id="PS51215"/>
    </source>
</evidence>
<comment type="subcellular location">
    <subcellularLocation>
        <location evidence="2">Chromosome</location>
    </subcellularLocation>
    <subcellularLocation>
        <location evidence="1">Nucleus</location>
    </subcellularLocation>
</comment>
<gene>
    <name evidence="12" type="ORF">B0T16DRAFT_424233</name>
</gene>
<evidence type="ECO:0000313" key="12">
    <source>
        <dbReference type="EMBL" id="KAK0655215.1"/>
    </source>
</evidence>
<feature type="domain" description="AWS" evidence="11">
    <location>
        <begin position="419"/>
        <end position="466"/>
    </location>
</feature>
<dbReference type="Pfam" id="PF17907">
    <property type="entry name" value="AWS"/>
    <property type="match status" value="1"/>
</dbReference>
<evidence type="ECO:0000259" key="9">
    <source>
        <dbReference type="PROSITE" id="PS50280"/>
    </source>
</evidence>
<organism evidence="12 13">
    <name type="scientific">Cercophora newfieldiana</name>
    <dbReference type="NCBI Taxonomy" id="92897"/>
    <lineage>
        <taxon>Eukaryota</taxon>
        <taxon>Fungi</taxon>
        <taxon>Dikarya</taxon>
        <taxon>Ascomycota</taxon>
        <taxon>Pezizomycotina</taxon>
        <taxon>Sordariomycetes</taxon>
        <taxon>Sordariomycetidae</taxon>
        <taxon>Sordariales</taxon>
        <taxon>Lasiosphaeriaceae</taxon>
        <taxon>Cercophora</taxon>
    </lineage>
</organism>
<evidence type="ECO:0000256" key="7">
    <source>
        <dbReference type="ARBA" id="ARBA00023242"/>
    </source>
</evidence>
<evidence type="ECO:0000256" key="1">
    <source>
        <dbReference type="ARBA" id="ARBA00004123"/>
    </source>
</evidence>
<dbReference type="SMART" id="SM00508">
    <property type="entry name" value="PostSET"/>
    <property type="match status" value="1"/>
</dbReference>
<evidence type="ECO:0000256" key="3">
    <source>
        <dbReference type="ARBA" id="ARBA00022454"/>
    </source>
</evidence>
<dbReference type="Proteomes" id="UP001174936">
    <property type="component" value="Unassembled WGS sequence"/>
</dbReference>
<feature type="compositionally biased region" description="Low complexity" evidence="8">
    <location>
        <begin position="780"/>
        <end position="794"/>
    </location>
</feature>
<evidence type="ECO:0000256" key="5">
    <source>
        <dbReference type="ARBA" id="ARBA00022679"/>
    </source>
</evidence>
<dbReference type="GO" id="GO:0042054">
    <property type="term" value="F:histone methyltransferase activity"/>
    <property type="evidence" value="ECO:0007669"/>
    <property type="project" value="InterPro"/>
</dbReference>
<accession>A0AA39YQ64</accession>
<dbReference type="InterPro" id="IPR050777">
    <property type="entry name" value="SET2_Histone-Lys_MeTrsfase"/>
</dbReference>
<dbReference type="InterPro" id="IPR003616">
    <property type="entry name" value="Post-SET_dom"/>
</dbReference>
<evidence type="ECO:0000256" key="8">
    <source>
        <dbReference type="SAM" id="MobiDB-lite"/>
    </source>
</evidence>
<feature type="region of interest" description="Disordered" evidence="8">
    <location>
        <begin position="616"/>
        <end position="672"/>
    </location>
</feature>
<evidence type="ECO:0000256" key="2">
    <source>
        <dbReference type="ARBA" id="ARBA00004286"/>
    </source>
</evidence>
<feature type="region of interest" description="Disordered" evidence="8">
    <location>
        <begin position="266"/>
        <end position="305"/>
    </location>
</feature>
<dbReference type="Gene3D" id="2.170.270.10">
    <property type="entry name" value="SET domain"/>
    <property type="match status" value="1"/>
</dbReference>
<dbReference type="AlphaFoldDB" id="A0AA39YQ64"/>
<feature type="region of interest" description="Disordered" evidence="8">
    <location>
        <begin position="764"/>
        <end position="853"/>
    </location>
</feature>
<keyword evidence="7" id="KW-0539">Nucleus</keyword>
<evidence type="ECO:0000256" key="6">
    <source>
        <dbReference type="ARBA" id="ARBA00022691"/>
    </source>
</evidence>
<keyword evidence="4" id="KW-0489">Methyltransferase</keyword>
<evidence type="ECO:0000256" key="4">
    <source>
        <dbReference type="ARBA" id="ARBA00022603"/>
    </source>
</evidence>
<feature type="region of interest" description="Disordered" evidence="8">
    <location>
        <begin position="1"/>
        <end position="59"/>
    </location>
</feature>
<evidence type="ECO:0000259" key="10">
    <source>
        <dbReference type="PROSITE" id="PS50868"/>
    </source>
</evidence>
<feature type="domain" description="SET" evidence="9">
    <location>
        <begin position="477"/>
        <end position="593"/>
    </location>
</feature>
<dbReference type="PROSITE" id="PS50868">
    <property type="entry name" value="POST_SET"/>
    <property type="match status" value="1"/>
</dbReference>
<keyword evidence="3" id="KW-0158">Chromosome</keyword>
<keyword evidence="5" id="KW-0808">Transferase</keyword>
<dbReference type="PROSITE" id="PS50280">
    <property type="entry name" value="SET"/>
    <property type="match status" value="1"/>
</dbReference>
<proteinExistence type="predicted"/>
<dbReference type="Pfam" id="PF00856">
    <property type="entry name" value="SET"/>
    <property type="match status" value="1"/>
</dbReference>
<dbReference type="PROSITE" id="PS51215">
    <property type="entry name" value="AWS"/>
    <property type="match status" value="1"/>
</dbReference>
<name>A0AA39YQ64_9PEZI</name>
<dbReference type="EMBL" id="JAULSV010000001">
    <property type="protein sequence ID" value="KAK0655215.1"/>
    <property type="molecule type" value="Genomic_DNA"/>
</dbReference>
<feature type="compositionally biased region" description="Basic residues" evidence="8">
    <location>
        <begin position="636"/>
        <end position="646"/>
    </location>
</feature>
<dbReference type="GO" id="GO:0005634">
    <property type="term" value="C:nucleus"/>
    <property type="evidence" value="ECO:0007669"/>
    <property type="project" value="UniProtKB-SubCell"/>
</dbReference>
<feature type="region of interest" description="Disordered" evidence="8">
    <location>
        <begin position="120"/>
        <end position="202"/>
    </location>
</feature>
<protein>
    <submittedName>
        <fullName evidence="12">Uncharacterized protein</fullName>
    </submittedName>
</protein>
<dbReference type="FunFam" id="2.170.270.10:FF:000037">
    <property type="entry name" value="Histone-lysine N-methyltransferase"/>
    <property type="match status" value="1"/>
</dbReference>
<dbReference type="SMART" id="SM00317">
    <property type="entry name" value="SET"/>
    <property type="match status" value="1"/>
</dbReference>
<feature type="compositionally biased region" description="Basic and acidic residues" evidence="8">
    <location>
        <begin position="290"/>
        <end position="302"/>
    </location>
</feature>
<feature type="compositionally biased region" description="Basic and acidic residues" evidence="8">
    <location>
        <begin position="619"/>
        <end position="635"/>
    </location>
</feature>
<reference evidence="12" key="1">
    <citation type="submission" date="2023-06" db="EMBL/GenBank/DDBJ databases">
        <title>Genome-scale phylogeny and comparative genomics of the fungal order Sordariales.</title>
        <authorList>
            <consortium name="Lawrence Berkeley National Laboratory"/>
            <person name="Hensen N."/>
            <person name="Bonometti L."/>
            <person name="Westerberg I."/>
            <person name="Brannstrom I.O."/>
            <person name="Guillou S."/>
            <person name="Cros-Aarteil S."/>
            <person name="Calhoun S."/>
            <person name="Haridas S."/>
            <person name="Kuo A."/>
            <person name="Mondo S."/>
            <person name="Pangilinan J."/>
            <person name="Riley R."/>
            <person name="Labutti K."/>
            <person name="Andreopoulos B."/>
            <person name="Lipzen A."/>
            <person name="Chen C."/>
            <person name="Yanf M."/>
            <person name="Daum C."/>
            <person name="Ng V."/>
            <person name="Clum A."/>
            <person name="Steindorff A."/>
            <person name="Ohm R."/>
            <person name="Martin F."/>
            <person name="Silar P."/>
            <person name="Natvig D."/>
            <person name="Lalanne C."/>
            <person name="Gautier V."/>
            <person name="Ament-Velasquez S.L."/>
            <person name="Kruys A."/>
            <person name="Hutchinson M.I."/>
            <person name="Powell A.J."/>
            <person name="Barry K."/>
            <person name="Miller A.N."/>
            <person name="Grigoriev I.V."/>
            <person name="Debuchy R."/>
            <person name="Gladieux P."/>
            <person name="Thoren M.H."/>
            <person name="Johannesson H."/>
        </authorList>
    </citation>
    <scope>NUCLEOTIDE SEQUENCE</scope>
    <source>
        <strain evidence="12">SMH2532-1</strain>
    </source>
</reference>
<feature type="compositionally biased region" description="Low complexity" evidence="8">
    <location>
        <begin position="11"/>
        <end position="42"/>
    </location>
</feature>
<sequence length="853" mass="91463">MAGLAALSSETSFSAAPTDAADASSNPASFSSTPPTTVSPDSMSLASEPENTKQDAAVVNTAPRLDAAITRLENVESEQQSLRQQTPVGLAIVVAEEPLPSEPPSTTRARRARTSLPVYNLPKLSGTDSHGKRRANGDSVGEKRRRTISGDTLVSDDQGGASGSTDALIGGKRAAKDGASNKTTEGSAAAQVARRATRLSGAPPETLAAKLSTLSKRGKKTFEQSLSRMTRELRRLQDTNEFAHIDTRPVRYTVWSNGKYIQVDPDNLEPVASPPRKKAKLDNGVAAESGAKDSEEAIKPEAEPPFAKKRRVKKYLEKGLYAGQEDAPGQTAPGFTAKERKKFVSIPELMRPRQSNKTLPFPIFNGLRLLLNGRDFKLPYDVCNPLPPGQPKPAAYRTMTKNRFVGDAAAYWKKTPHFGDSSTCVCKPEDGCAEDCQNRIMLYECDETNCNVGKDHCQNRAFQTLQERTKKGGRYRVGVEVYKTGDRGYGVRSNRCFEPNQIIMEYTGEIITEEECDRRMNEVYKDNECYYLMSFDQNMIIDATTGSIARFVNHSCSPNCRMIKWIVSGQPRMALFAGDHPIMTGDELTYDYNFDPFSAKNVQKCLCGSPNCRGVLGPKPKEVKPPKPPKEDAKGKGKKGSVKRKLKELLGGERDDQGAAKKRKIKSATGAVKAKPAKVKVAPKNVVKGKGATLKAATKGAAKGAATAIQRGVSSASVKAKTALSKKTAAGYVSSRGLKQTKITFTKSGAAASSRSSSLTIVAATAGSSKQTAKSVAVGTPKSKTATPASSTKSARTRTPSRKVLEGGASPKPAASPVASIRGKGKKSNASASAKAKAARARVVHQSVYDFPS</sequence>
<dbReference type="PANTHER" id="PTHR22884">
    <property type="entry name" value="SET DOMAIN PROTEINS"/>
    <property type="match status" value="1"/>
</dbReference>
<dbReference type="InterPro" id="IPR006560">
    <property type="entry name" value="AWS_dom"/>
</dbReference>
<feature type="domain" description="Post-SET" evidence="10">
    <location>
        <begin position="601"/>
        <end position="617"/>
    </location>
</feature>
<keyword evidence="6" id="KW-0949">S-adenosyl-L-methionine</keyword>